<evidence type="ECO:0000313" key="1">
    <source>
        <dbReference type="EMBL" id="KDR28499.1"/>
    </source>
</evidence>
<comment type="caution">
    <text evidence="1">The sequence shown here is derived from an EMBL/GenBank/DDBJ whole genome shotgun (WGS) entry which is preliminary data.</text>
</comment>
<keyword evidence="2" id="KW-1185">Reference proteome</keyword>
<sequence>MTMPVVRDVIVVNMPRRFTLYIDRRLVMLAARLVGSTQMVVRSLTVAKWPAHIECSHLVVMP</sequence>
<dbReference type="EMBL" id="JFHD01000018">
    <property type="protein sequence ID" value="KDR28499.1"/>
    <property type="molecule type" value="Genomic_DNA"/>
</dbReference>
<evidence type="ECO:0000313" key="2">
    <source>
        <dbReference type="Proteomes" id="UP000027451"/>
    </source>
</evidence>
<protein>
    <submittedName>
        <fullName evidence="1">Uncharacterized protein</fullName>
    </submittedName>
</protein>
<dbReference type="Proteomes" id="UP000027451">
    <property type="component" value="Unassembled WGS sequence"/>
</dbReference>
<proteinExistence type="predicted"/>
<dbReference type="AlphaFoldDB" id="A0A656QJ61"/>
<reference evidence="1 2" key="1">
    <citation type="submission" date="2014-03" db="EMBL/GenBank/DDBJ databases">
        <title>Draft Genome Sequences of Four Burkholderia Strains.</title>
        <authorList>
            <person name="Liu X.Y."/>
            <person name="Li C.X."/>
            <person name="Xu J.H."/>
        </authorList>
    </citation>
    <scope>NUCLEOTIDE SEQUENCE [LARGE SCALE GENOMIC DNA]</scope>
    <source>
        <strain evidence="1 2">OP-1</strain>
    </source>
</reference>
<gene>
    <name evidence="1" type="ORF">BG60_10575</name>
</gene>
<name>A0A656QJ61_9BURK</name>
<accession>A0A656QJ61</accession>
<organism evidence="1 2">
    <name type="scientific">Caballeronia zhejiangensis</name>
    <dbReference type="NCBI Taxonomy" id="871203"/>
    <lineage>
        <taxon>Bacteria</taxon>
        <taxon>Pseudomonadati</taxon>
        <taxon>Pseudomonadota</taxon>
        <taxon>Betaproteobacteria</taxon>
        <taxon>Burkholderiales</taxon>
        <taxon>Burkholderiaceae</taxon>
        <taxon>Caballeronia</taxon>
    </lineage>
</organism>